<feature type="domain" description="RWP-RK" evidence="7">
    <location>
        <begin position="615"/>
        <end position="696"/>
    </location>
</feature>
<dbReference type="OrthoDB" id="6270329at2759"/>
<dbReference type="EMBL" id="JAKUCV010005818">
    <property type="protein sequence ID" value="KAJ4829724.1"/>
    <property type="molecule type" value="Genomic_DNA"/>
</dbReference>
<evidence type="ECO:0000256" key="6">
    <source>
        <dbReference type="SAM" id="MobiDB-lite"/>
    </source>
</evidence>
<dbReference type="GO" id="GO:0003677">
    <property type="term" value="F:DNA binding"/>
    <property type="evidence" value="ECO:0007669"/>
    <property type="project" value="UniProtKB-KW"/>
</dbReference>
<comment type="caution">
    <text evidence="9">The sequence shown here is derived from an EMBL/GenBank/DDBJ whole genome shotgun (WGS) entry which is preliminary data.</text>
</comment>
<evidence type="ECO:0008006" key="11">
    <source>
        <dbReference type="Google" id="ProtNLM"/>
    </source>
</evidence>
<dbReference type="SMART" id="SM00666">
    <property type="entry name" value="PB1"/>
    <property type="match status" value="1"/>
</dbReference>
<dbReference type="Pfam" id="PF22922">
    <property type="entry name" value="GAF_NLP"/>
    <property type="match status" value="2"/>
</dbReference>
<keyword evidence="10" id="KW-1185">Reference proteome</keyword>
<dbReference type="InterPro" id="IPR053793">
    <property type="entry name" value="PB1-like"/>
</dbReference>
<name>A0A9Q0J622_9ROSI</name>
<dbReference type="Pfam" id="PF02042">
    <property type="entry name" value="RWP-RK"/>
    <property type="match status" value="1"/>
</dbReference>
<organism evidence="9 10">
    <name type="scientific">Turnera subulata</name>
    <dbReference type="NCBI Taxonomy" id="218843"/>
    <lineage>
        <taxon>Eukaryota</taxon>
        <taxon>Viridiplantae</taxon>
        <taxon>Streptophyta</taxon>
        <taxon>Embryophyta</taxon>
        <taxon>Tracheophyta</taxon>
        <taxon>Spermatophyta</taxon>
        <taxon>Magnoliopsida</taxon>
        <taxon>eudicotyledons</taxon>
        <taxon>Gunneridae</taxon>
        <taxon>Pentapetalae</taxon>
        <taxon>rosids</taxon>
        <taxon>fabids</taxon>
        <taxon>Malpighiales</taxon>
        <taxon>Passifloraceae</taxon>
        <taxon>Turnera</taxon>
    </lineage>
</organism>
<gene>
    <name evidence="9" type="ORF">Tsubulata_020733</name>
</gene>
<reference evidence="9" key="2">
    <citation type="journal article" date="2023" name="Plants (Basel)">
        <title>Annotation of the Turnera subulata (Passifloraceae) Draft Genome Reveals the S-Locus Evolved after the Divergence of Turneroideae from Passifloroideae in a Stepwise Manner.</title>
        <authorList>
            <person name="Henning P.M."/>
            <person name="Roalson E.H."/>
            <person name="Mir W."/>
            <person name="McCubbin A.G."/>
            <person name="Shore J.S."/>
        </authorList>
    </citation>
    <scope>NUCLEOTIDE SEQUENCE</scope>
    <source>
        <strain evidence="9">F60SS</strain>
    </source>
</reference>
<comment type="subunit">
    <text evidence="1">Homodimers and heterodimers.</text>
</comment>
<feature type="region of interest" description="Disordered" evidence="6">
    <location>
        <begin position="592"/>
        <end position="626"/>
    </location>
</feature>
<protein>
    <recommendedName>
        <fullName evidence="11">RWP-RK domain-containing protein</fullName>
    </recommendedName>
</protein>
<evidence type="ECO:0000256" key="5">
    <source>
        <dbReference type="ARBA" id="ARBA00023242"/>
    </source>
</evidence>
<proteinExistence type="predicted"/>
<dbReference type="PROSITE" id="PS51745">
    <property type="entry name" value="PB1"/>
    <property type="match status" value="1"/>
</dbReference>
<evidence type="ECO:0000256" key="2">
    <source>
        <dbReference type="ARBA" id="ARBA00023015"/>
    </source>
</evidence>
<dbReference type="Pfam" id="PF00564">
    <property type="entry name" value="PB1"/>
    <property type="match status" value="1"/>
</dbReference>
<keyword evidence="4" id="KW-0804">Transcription</keyword>
<keyword evidence="3" id="KW-0238">DNA-binding</keyword>
<evidence type="ECO:0000256" key="3">
    <source>
        <dbReference type="ARBA" id="ARBA00023125"/>
    </source>
</evidence>
<feature type="compositionally biased region" description="Polar residues" evidence="6">
    <location>
        <begin position="604"/>
        <end position="614"/>
    </location>
</feature>
<dbReference type="Gene3D" id="3.10.20.90">
    <property type="entry name" value="Phosphatidylinositol 3-kinase Catalytic Subunit, Chain A, domain 1"/>
    <property type="match status" value="1"/>
</dbReference>
<keyword evidence="5" id="KW-0539">Nucleus</keyword>
<dbReference type="InterPro" id="IPR003035">
    <property type="entry name" value="RWP-RK_dom"/>
</dbReference>
<dbReference type="AlphaFoldDB" id="A0A9Q0J622"/>
<evidence type="ECO:0000259" key="7">
    <source>
        <dbReference type="PROSITE" id="PS51519"/>
    </source>
</evidence>
<dbReference type="SUPFAM" id="SSF54277">
    <property type="entry name" value="CAD &amp; PB1 domains"/>
    <property type="match status" value="1"/>
</dbReference>
<dbReference type="InterPro" id="IPR000270">
    <property type="entry name" value="PB1_dom"/>
</dbReference>
<dbReference type="PANTHER" id="PTHR32002:SF46">
    <property type="entry name" value="PROTEIN NLP2"/>
    <property type="match status" value="1"/>
</dbReference>
<evidence type="ECO:0000256" key="4">
    <source>
        <dbReference type="ARBA" id="ARBA00023163"/>
    </source>
</evidence>
<dbReference type="CDD" id="cd06407">
    <property type="entry name" value="PB1_NLP"/>
    <property type="match status" value="1"/>
</dbReference>
<reference evidence="9" key="1">
    <citation type="submission" date="2022-02" db="EMBL/GenBank/DDBJ databases">
        <authorList>
            <person name="Henning P.M."/>
            <person name="McCubbin A.G."/>
            <person name="Shore J.S."/>
        </authorList>
    </citation>
    <scope>NUCLEOTIDE SEQUENCE</scope>
    <source>
        <strain evidence="9">F60SS</strain>
        <tissue evidence="9">Leaves</tissue>
    </source>
</reference>
<feature type="compositionally biased region" description="Basic and acidic residues" evidence="6">
    <location>
        <begin position="592"/>
        <end position="603"/>
    </location>
</feature>
<dbReference type="Proteomes" id="UP001141552">
    <property type="component" value="Unassembled WGS sequence"/>
</dbReference>
<keyword evidence="2" id="KW-0805">Transcription regulation</keyword>
<evidence type="ECO:0000313" key="9">
    <source>
        <dbReference type="EMBL" id="KAJ4829724.1"/>
    </source>
</evidence>
<sequence>MDDGAFTPDSSFGAILSTAMDLDFMDELLLDGCWLETAGDELNFSHPGPSTSGDLPDSKQYFPLVDPNSSQMYGEVSKKNFLENPLLPNLGKPEPIETESQRQQVVGHPITSLAQSEDCSVEGNNELGRRLWIGPRQVASPMSSVRERLVQAIAHLKARTKDSDVLVQIWVPIKREGRHVLTTIGQPYLLDPKCFSLASYRNVSKAYHFPADEGSNESVGLPGRVFLRKLPEWTPDVRLFRRYEYPRKPHAKQYNISGSLAVPVFEQGSGNCLGVVEVVTTSQKISYRPELENVCRALEAVDLRSSQDFCSPSVEIRAFKEFRQDAVPEISEILRSVCMRHGLPLALTWAPCFKQGKGGSESYTHFFSTVGSACIVGDKDFLQFYMACLEQDLYLGQGIVGRAFATNRQCFAADITAFSKTDYPLSHHAMMLGLHAAIAIPLRSIDTGPPDFVLELFLPKDCQNIEEQTRMWDLLPVALQQASQSLHVVMDKELEKGTNYHHKVVASDGRLGNHESQKILSSSPRECSPNESSQIACETKARQKAKDVCVSWDSPEEESKQDFKLTNYWNKPQGAIDNERAIMQVGQLEHEFGPKGSIEDSKDSSLSAHGSLNSRKGGERRRTKTEKTISLEVLRQHFAGSLKDAAKSIGVCPTTLKRICRQYGITRWPSRKIKKVGHSLKKLQLVIDSVQGAEGSIQIGSFYTAFPELTSPKISGSSPFASSAKVNETSKEMLQLDPPPEAHILSVGATSSKSPTSSCSQSSGSSICCSTGAKQQTNTYNSFSAGDALTVDDFGDVLKRTYSDAELHALNREEPKLLTRSQSHKTFVDHPNPESLPPIPKSVGRSVRDGGGFRVKANFGVEKVRFSLQPKWVFVDLQQELAKRFNIDDVSLIDLKYLDDDDEWVLLTCDADLEECKDIYRLSQNHTIKISLHHASLPHLGSSFGSEQPSRA</sequence>
<evidence type="ECO:0000259" key="8">
    <source>
        <dbReference type="PROSITE" id="PS51745"/>
    </source>
</evidence>
<accession>A0A9Q0J622</accession>
<dbReference type="InterPro" id="IPR045012">
    <property type="entry name" value="NLP"/>
</dbReference>
<dbReference type="PROSITE" id="PS51519">
    <property type="entry name" value="RWP_RK"/>
    <property type="match status" value="1"/>
</dbReference>
<evidence type="ECO:0000256" key="1">
    <source>
        <dbReference type="ARBA" id="ARBA00011726"/>
    </source>
</evidence>
<dbReference type="InterPro" id="IPR055081">
    <property type="entry name" value="NLP1-9_GAF"/>
</dbReference>
<evidence type="ECO:0000313" key="10">
    <source>
        <dbReference type="Proteomes" id="UP001141552"/>
    </source>
</evidence>
<dbReference type="GO" id="GO:0003700">
    <property type="term" value="F:DNA-binding transcription factor activity"/>
    <property type="evidence" value="ECO:0007669"/>
    <property type="project" value="InterPro"/>
</dbReference>
<feature type="domain" description="PB1" evidence="8">
    <location>
        <begin position="852"/>
        <end position="935"/>
    </location>
</feature>
<dbReference type="InterPro" id="IPR034891">
    <property type="entry name" value="PB1_NLP"/>
</dbReference>
<dbReference type="PANTHER" id="PTHR32002">
    <property type="entry name" value="PROTEIN NLP8"/>
    <property type="match status" value="1"/>
</dbReference>